<dbReference type="InterPro" id="IPR051693">
    <property type="entry name" value="UPF0046_metallophosphoest"/>
</dbReference>
<dbReference type="HOGENOM" id="CLU_041441_5_0_2"/>
<dbReference type="PANTHER" id="PTHR12905:SF0">
    <property type="entry name" value="CALCINEURIN-LIKE PHOSPHOESTERASE DOMAIN-CONTAINING PROTEIN"/>
    <property type="match status" value="1"/>
</dbReference>
<dbReference type="GeneID" id="5562456"/>
<dbReference type="OrthoDB" id="50367at2157"/>
<dbReference type="InterPro" id="IPR024654">
    <property type="entry name" value="Calcineurin-like_PHP_lpxH"/>
</dbReference>
<reference evidence="2 3" key="1">
    <citation type="journal article" date="2008" name="Genome Biol.">
        <title>A genomic analysis of the archaeal system Ignicoccus hospitalis-Nanoarchaeum equitans.</title>
        <authorList>
            <person name="Podar M."/>
            <person name="Anderson I."/>
            <person name="Makarova K.S."/>
            <person name="Elkins J.G."/>
            <person name="Ivanova N."/>
            <person name="Wall M.A."/>
            <person name="Lykidis A."/>
            <person name="Mavromatis K."/>
            <person name="Sun H."/>
            <person name="Hudson M.E."/>
            <person name="Chen W."/>
            <person name="Deciu C."/>
            <person name="Hutchison D."/>
            <person name="Eads J.R."/>
            <person name="Anderson A."/>
            <person name="Fernandes F."/>
            <person name="Szeto E."/>
            <person name="Lapidus A."/>
            <person name="Kyrpides N.C."/>
            <person name="Saier M.H.Jr."/>
            <person name="Richardson P.M."/>
            <person name="Rachel R."/>
            <person name="Huber H."/>
            <person name="Eisen J.A."/>
            <person name="Koonin E.V."/>
            <person name="Keller M."/>
            <person name="Stetter K.O."/>
        </authorList>
    </citation>
    <scope>NUCLEOTIDE SEQUENCE [LARGE SCALE GENOMIC DNA]</scope>
    <source>
        <strain evidence="3">KIN4/I / DSM 18386 / JCM 14125</strain>
    </source>
</reference>
<dbReference type="SUPFAM" id="SSF56300">
    <property type="entry name" value="Metallo-dependent phosphatases"/>
    <property type="match status" value="1"/>
</dbReference>
<feature type="domain" description="Calcineurin-like phosphoesterase" evidence="1">
    <location>
        <begin position="1"/>
        <end position="180"/>
    </location>
</feature>
<dbReference type="KEGG" id="iho:Igni_1193"/>
<dbReference type="InterPro" id="IPR029052">
    <property type="entry name" value="Metallo-depent_PP-like"/>
</dbReference>
<evidence type="ECO:0000259" key="1">
    <source>
        <dbReference type="Pfam" id="PF12850"/>
    </source>
</evidence>
<organism evidence="2 3">
    <name type="scientific">Ignicoccus hospitalis (strain KIN4/I / DSM 18386 / JCM 14125)</name>
    <dbReference type="NCBI Taxonomy" id="453591"/>
    <lineage>
        <taxon>Archaea</taxon>
        <taxon>Thermoproteota</taxon>
        <taxon>Thermoprotei</taxon>
        <taxon>Desulfurococcales</taxon>
        <taxon>Desulfurococcaceae</taxon>
        <taxon>Ignicoccus</taxon>
    </lineage>
</organism>
<evidence type="ECO:0000313" key="2">
    <source>
        <dbReference type="EMBL" id="ABU82369.1"/>
    </source>
</evidence>
<dbReference type="PANTHER" id="PTHR12905">
    <property type="entry name" value="METALLOPHOSPHOESTERASE"/>
    <property type="match status" value="1"/>
</dbReference>
<dbReference type="Gene3D" id="3.60.21.10">
    <property type="match status" value="1"/>
</dbReference>
<dbReference type="Pfam" id="PF12850">
    <property type="entry name" value="Metallophos_2"/>
    <property type="match status" value="1"/>
</dbReference>
<dbReference type="PhylomeDB" id="A8ABR7"/>
<accession>A8ABR7</accession>
<dbReference type="Proteomes" id="UP000000262">
    <property type="component" value="Chromosome"/>
</dbReference>
<protein>
    <submittedName>
        <fullName evidence="2">Metallophosphoesterase</fullName>
    </submittedName>
</protein>
<gene>
    <name evidence="2" type="ordered locus">Igni_1193</name>
</gene>
<dbReference type="RefSeq" id="WP_012123333.1">
    <property type="nucleotide sequence ID" value="NC_009776.1"/>
</dbReference>
<proteinExistence type="predicted"/>
<name>A8ABR7_IGNH4</name>
<dbReference type="EMBL" id="CP000816">
    <property type="protein sequence ID" value="ABU82369.1"/>
    <property type="molecule type" value="Genomic_DNA"/>
</dbReference>
<dbReference type="eggNOG" id="arCOG01145">
    <property type="taxonomic scope" value="Archaea"/>
</dbReference>
<dbReference type="AlphaFoldDB" id="A8ABR7"/>
<evidence type="ECO:0000313" key="3">
    <source>
        <dbReference type="Proteomes" id="UP000000262"/>
    </source>
</evidence>
<keyword evidence="3" id="KW-1185">Reference proteome</keyword>
<sequence>MKVLHVSDVHCAAEKLKGVLRREEYDLVVATGDFECLSVVHALEEAKAPVLAVTGNLDDPEIADLLEELGYSVENKVREVNGKRFAGLSGQEPRTSAELLMRLEFDVLLSHYPPKGVVDKAWNGAHIGLVEVRKLVEEKSPEFVHCGHVHEARGWDALGQTLVVNPGPLKWGYYALVDYENKTVDFKRA</sequence>